<protein>
    <submittedName>
        <fullName evidence="3">Hemolysin-type calcium-binding protein region</fullName>
    </submittedName>
</protein>
<keyword evidence="2" id="KW-0964">Secreted</keyword>
<dbReference type="AlphaFoldDB" id="A0A017HLL5"/>
<dbReference type="PANTHER" id="PTHR38340:SF1">
    <property type="entry name" value="S-LAYER PROTEIN"/>
    <property type="match status" value="1"/>
</dbReference>
<dbReference type="Pfam" id="PF00353">
    <property type="entry name" value="HemolysinCabind"/>
    <property type="match status" value="7"/>
</dbReference>
<proteinExistence type="predicted"/>
<dbReference type="InterPro" id="IPR050557">
    <property type="entry name" value="RTX_toxin/Mannuronan_C5-epim"/>
</dbReference>
<dbReference type="Gene3D" id="2.150.10.10">
    <property type="entry name" value="Serralysin-like metalloprotease, C-terminal"/>
    <property type="match status" value="1"/>
</dbReference>
<dbReference type="OrthoDB" id="9795675at2"/>
<evidence type="ECO:0000256" key="1">
    <source>
        <dbReference type="ARBA" id="ARBA00004613"/>
    </source>
</evidence>
<comment type="subcellular location">
    <subcellularLocation>
        <location evidence="1">Secreted</location>
    </subcellularLocation>
</comment>
<dbReference type="InterPro" id="IPR011049">
    <property type="entry name" value="Serralysin-like_metalloprot_C"/>
</dbReference>
<dbReference type="GO" id="GO:0005576">
    <property type="term" value="C:extracellular region"/>
    <property type="evidence" value="ECO:0007669"/>
    <property type="project" value="UniProtKB-SubCell"/>
</dbReference>
<sequence length="626" mass="64810">MTTTTNIEKTIIGNPKIATLPQLESYSREYLAALESGYRPSTATLTKMFDSLDNVTSGKPSLMAALTAVETEIVEQVFLRDPRLATNAQLAPMLSFYAGLIAHGYEPDAATATAIVHALEGVTTSNPTLLGLLDTITHSLAGSPPVAVASTILLLDGTAHGTIEGKLAGHDPDGSAVSFALDPNGSPAHGSLVIRADGTYSYTPVVGYAGSDTFAFTVTDADGRSSTATVSVKVAAAVPSYSAVQFDGTAGHDVLHGGSNSLYEFYTFYDPDFGQGTALRYTQEQRLYLMGHEGDDIITGRAYNFENYLFGDEGHDVITGGANSGTNFLVGGLGNDTLTGGVGSSRNELHGGDGNDTLIGGEAGTIIAVDHRSPNYLYGEAGDDILVGGSYFNLLDGGTGNDRVTGGSGQDDVVLGDAGGGDFADGGDSQSFIRDTLTLIGGAGGETMRAVGHDAFVDGRLIGQNFETFTFAGGAGNDTLIGGEGFDGPYAIYPQNYLFGGAGKDALVGGAARDWLVGGTDDDLLTGGAGRDYFAFNPSENTGTDTITDFEIGADIITFREGPTSGYGEGYFAISEAHVGGDAGLLDTVLTLTDRYGNSMGRAVLLDVSGLNESILIWGTWTPPLE</sequence>
<organism evidence="3 4">
    <name type="scientific">Rubellimicrobium mesophilum DSM 19309</name>
    <dbReference type="NCBI Taxonomy" id="442562"/>
    <lineage>
        <taxon>Bacteria</taxon>
        <taxon>Pseudomonadati</taxon>
        <taxon>Pseudomonadota</taxon>
        <taxon>Alphaproteobacteria</taxon>
        <taxon>Rhodobacterales</taxon>
        <taxon>Roseobacteraceae</taxon>
        <taxon>Rubellimicrobium</taxon>
    </lineage>
</organism>
<dbReference type="RefSeq" id="WP_037281999.1">
    <property type="nucleotide sequence ID" value="NZ_KK088598.1"/>
</dbReference>
<dbReference type="GO" id="GO:0005509">
    <property type="term" value="F:calcium ion binding"/>
    <property type="evidence" value="ECO:0007669"/>
    <property type="project" value="InterPro"/>
</dbReference>
<accession>A0A017HLL5</accession>
<gene>
    <name evidence="3" type="ORF">Rumeso_03044</name>
</gene>
<keyword evidence="4" id="KW-1185">Reference proteome</keyword>
<dbReference type="PRINTS" id="PR00313">
    <property type="entry name" value="CABNDNGRPT"/>
</dbReference>
<evidence type="ECO:0000256" key="2">
    <source>
        <dbReference type="ARBA" id="ARBA00022525"/>
    </source>
</evidence>
<evidence type="ECO:0000313" key="3">
    <source>
        <dbReference type="EMBL" id="EYD75397.1"/>
    </source>
</evidence>
<dbReference type="SUPFAM" id="SSF51120">
    <property type="entry name" value="beta-Roll"/>
    <property type="match status" value="2"/>
</dbReference>
<dbReference type="Proteomes" id="UP000019666">
    <property type="component" value="Unassembled WGS sequence"/>
</dbReference>
<dbReference type="Gene3D" id="2.60.40.3440">
    <property type="match status" value="1"/>
</dbReference>
<dbReference type="EMBL" id="AOSK01000083">
    <property type="protein sequence ID" value="EYD75397.1"/>
    <property type="molecule type" value="Genomic_DNA"/>
</dbReference>
<comment type="caution">
    <text evidence="3">The sequence shown here is derived from an EMBL/GenBank/DDBJ whole genome shotgun (WGS) entry which is preliminary data.</text>
</comment>
<dbReference type="PANTHER" id="PTHR38340">
    <property type="entry name" value="S-LAYER PROTEIN"/>
    <property type="match status" value="1"/>
</dbReference>
<dbReference type="NCBIfam" id="TIGR01965">
    <property type="entry name" value="VCBS_repeat"/>
    <property type="match status" value="1"/>
</dbReference>
<dbReference type="InterPro" id="IPR010221">
    <property type="entry name" value="VCBS_dom"/>
</dbReference>
<dbReference type="InterPro" id="IPR001343">
    <property type="entry name" value="Hemolysn_Ca-bd"/>
</dbReference>
<reference evidence="3 4" key="1">
    <citation type="submission" date="2013-02" db="EMBL/GenBank/DDBJ databases">
        <authorList>
            <person name="Fiebig A."/>
            <person name="Goeker M."/>
            <person name="Klenk H.-P.P."/>
        </authorList>
    </citation>
    <scope>NUCLEOTIDE SEQUENCE [LARGE SCALE GENOMIC DNA]</scope>
    <source>
        <strain evidence="3 4">DSM 19309</strain>
    </source>
</reference>
<dbReference type="PATRIC" id="fig|442562.3.peg.2994"/>
<dbReference type="HOGENOM" id="CLU_436707_0_0_5"/>
<dbReference type="Pfam" id="PF17963">
    <property type="entry name" value="Big_9"/>
    <property type="match status" value="1"/>
</dbReference>
<evidence type="ECO:0000313" key="4">
    <source>
        <dbReference type="Proteomes" id="UP000019666"/>
    </source>
</evidence>
<dbReference type="STRING" id="442562.Rumeso_03044"/>
<name>A0A017HLL5_9RHOB</name>